<evidence type="ECO:0000259" key="3">
    <source>
        <dbReference type="PROSITE" id="PS51192"/>
    </source>
</evidence>
<accession>A0A3P7NJV9</accession>
<dbReference type="GO" id="GO:0003682">
    <property type="term" value="F:chromatin binding"/>
    <property type="evidence" value="ECO:0007669"/>
    <property type="project" value="TreeGrafter"/>
</dbReference>
<dbReference type="EMBL" id="UYRU01106848">
    <property type="protein sequence ID" value="VDN43134.1"/>
    <property type="molecule type" value="Genomic_DNA"/>
</dbReference>
<dbReference type="PROSITE" id="PS51192">
    <property type="entry name" value="HELICASE_ATP_BIND_1"/>
    <property type="match status" value="1"/>
</dbReference>
<gene>
    <name evidence="4" type="ORF">DILT_LOCUS19006</name>
</gene>
<dbReference type="Pfam" id="PF00176">
    <property type="entry name" value="SNF2-rel_dom"/>
    <property type="match status" value="1"/>
</dbReference>
<keyword evidence="5" id="KW-1185">Reference proteome</keyword>
<keyword evidence="2" id="KW-0539">Nucleus</keyword>
<dbReference type="GO" id="GO:0005634">
    <property type="term" value="C:nucleus"/>
    <property type="evidence" value="ECO:0007669"/>
    <property type="project" value="UniProtKB-SubCell"/>
</dbReference>
<dbReference type="SUPFAM" id="SSF52540">
    <property type="entry name" value="P-loop containing nucleoside triphosphate hydrolases"/>
    <property type="match status" value="1"/>
</dbReference>
<dbReference type="GO" id="GO:0010468">
    <property type="term" value="P:regulation of gene expression"/>
    <property type="evidence" value="ECO:0007669"/>
    <property type="project" value="TreeGrafter"/>
</dbReference>
<dbReference type="GO" id="GO:0042393">
    <property type="term" value="F:histone binding"/>
    <property type="evidence" value="ECO:0007669"/>
    <property type="project" value="TreeGrafter"/>
</dbReference>
<evidence type="ECO:0000313" key="4">
    <source>
        <dbReference type="EMBL" id="VDN43134.1"/>
    </source>
</evidence>
<reference evidence="4 5" key="1">
    <citation type="submission" date="2018-11" db="EMBL/GenBank/DDBJ databases">
        <authorList>
            <consortium name="Pathogen Informatics"/>
        </authorList>
    </citation>
    <scope>NUCLEOTIDE SEQUENCE [LARGE SCALE GENOMIC DNA]</scope>
</reference>
<comment type="subcellular location">
    <subcellularLocation>
        <location evidence="1">Nucleus</location>
    </subcellularLocation>
</comment>
<dbReference type="InterPro" id="IPR014001">
    <property type="entry name" value="Helicase_ATP-bd"/>
</dbReference>
<dbReference type="GO" id="GO:0140658">
    <property type="term" value="F:ATP-dependent chromatin remodeler activity"/>
    <property type="evidence" value="ECO:0007669"/>
    <property type="project" value="TreeGrafter"/>
</dbReference>
<dbReference type="InterPro" id="IPR038718">
    <property type="entry name" value="SNF2-like_sf"/>
</dbReference>
<proteinExistence type="predicted"/>
<dbReference type="SMART" id="SM00487">
    <property type="entry name" value="DEXDc"/>
    <property type="match status" value="1"/>
</dbReference>
<dbReference type="GO" id="GO:0003677">
    <property type="term" value="F:DNA binding"/>
    <property type="evidence" value="ECO:0007669"/>
    <property type="project" value="TreeGrafter"/>
</dbReference>
<dbReference type="Gene3D" id="3.40.50.10810">
    <property type="entry name" value="Tandem AAA-ATPase domain"/>
    <property type="match status" value="1"/>
</dbReference>
<dbReference type="Proteomes" id="UP000281553">
    <property type="component" value="Unassembled WGS sequence"/>
</dbReference>
<dbReference type="CDD" id="cd17995">
    <property type="entry name" value="DEXHc_CHD6_7_8_9"/>
    <property type="match status" value="1"/>
</dbReference>
<dbReference type="PANTHER" id="PTHR45623:SF11">
    <property type="entry name" value="KISMET, ISOFORM C"/>
    <property type="match status" value="1"/>
</dbReference>
<evidence type="ECO:0000256" key="1">
    <source>
        <dbReference type="ARBA" id="ARBA00004123"/>
    </source>
</evidence>
<name>A0A3P7NJV9_DIBLA</name>
<dbReference type="PANTHER" id="PTHR45623">
    <property type="entry name" value="CHROMODOMAIN-HELICASE-DNA-BINDING PROTEIN 3-RELATED-RELATED"/>
    <property type="match status" value="1"/>
</dbReference>
<evidence type="ECO:0000256" key="2">
    <source>
        <dbReference type="ARBA" id="ARBA00023242"/>
    </source>
</evidence>
<sequence>MFQIIRPDPALWRPITDDAEYKNTNKLREYQVEGVNWLTFCWYNKRNCILADEMGLGKTVQSIAFLMEVFSAGVKGPFLIIVPLSTVGNWQREFENWSDLNVVVYHGSGISRRMIQEYEIFYRKKGSSHGGSQYRHDVYKFHALITTFEILMSDIEFFGNIHWAVSIIDEAHRLKNKKCKLGEGLRYLELVSLRLFSKIILMLKQDHRVLLTGTPLQNNVEELFGLLNFLEPERFSCASTFLAEYGELKTEAQVEDLKSLLKPMMLRRLKEDVEKSLAPKEETIIEVSDTFLSVVPTNVCMKYRTLFSLR</sequence>
<dbReference type="AlphaFoldDB" id="A0A3P7NJV9"/>
<dbReference type="GO" id="GO:0016887">
    <property type="term" value="F:ATP hydrolysis activity"/>
    <property type="evidence" value="ECO:0007669"/>
    <property type="project" value="TreeGrafter"/>
</dbReference>
<dbReference type="GO" id="GO:0005524">
    <property type="term" value="F:ATP binding"/>
    <property type="evidence" value="ECO:0007669"/>
    <property type="project" value="InterPro"/>
</dbReference>
<dbReference type="OrthoDB" id="5857104at2759"/>
<feature type="domain" description="Helicase ATP-binding" evidence="3">
    <location>
        <begin position="39"/>
        <end position="233"/>
    </location>
</feature>
<dbReference type="Gene3D" id="3.40.50.300">
    <property type="entry name" value="P-loop containing nucleotide triphosphate hydrolases"/>
    <property type="match status" value="1"/>
</dbReference>
<evidence type="ECO:0000313" key="5">
    <source>
        <dbReference type="Proteomes" id="UP000281553"/>
    </source>
</evidence>
<protein>
    <recommendedName>
        <fullName evidence="3">Helicase ATP-binding domain-containing protein</fullName>
    </recommendedName>
</protein>
<dbReference type="InterPro" id="IPR000330">
    <property type="entry name" value="SNF2_N"/>
</dbReference>
<dbReference type="GO" id="GO:0000785">
    <property type="term" value="C:chromatin"/>
    <property type="evidence" value="ECO:0007669"/>
    <property type="project" value="TreeGrafter"/>
</dbReference>
<organism evidence="4 5">
    <name type="scientific">Dibothriocephalus latus</name>
    <name type="common">Fish tapeworm</name>
    <name type="synonym">Diphyllobothrium latum</name>
    <dbReference type="NCBI Taxonomy" id="60516"/>
    <lineage>
        <taxon>Eukaryota</taxon>
        <taxon>Metazoa</taxon>
        <taxon>Spiralia</taxon>
        <taxon>Lophotrochozoa</taxon>
        <taxon>Platyhelminthes</taxon>
        <taxon>Cestoda</taxon>
        <taxon>Eucestoda</taxon>
        <taxon>Diphyllobothriidea</taxon>
        <taxon>Diphyllobothriidae</taxon>
        <taxon>Dibothriocephalus</taxon>
    </lineage>
</organism>
<dbReference type="FunFam" id="3.40.50.10810:FF:000003">
    <property type="entry name" value="chromodomain-helicase-DNA-binding protein 8 isoform X4"/>
    <property type="match status" value="1"/>
</dbReference>
<dbReference type="InterPro" id="IPR027417">
    <property type="entry name" value="P-loop_NTPase"/>
</dbReference>